<dbReference type="EnsemblMetazoa" id="ASIC018456-RA">
    <property type="protein sequence ID" value="ASIC018456-PA"/>
    <property type="gene ID" value="ASIC018456"/>
</dbReference>
<dbReference type="VEuPathDB" id="VectorBase:ASIC018456"/>
<dbReference type="VEuPathDB" id="VectorBase:ASIS020157"/>
<sequence>MSSAGATKSKPKKTSNLRIMWIPGRKKQHRKGTYNPTKNGLPQTYGMQPRKIEPWTLGGPLNQNNRVLAEGTETSGKGNSNEQGNCSAA</sequence>
<feature type="region of interest" description="Disordered" evidence="1">
    <location>
        <begin position="1"/>
        <end position="89"/>
    </location>
</feature>
<feature type="compositionally biased region" description="Polar residues" evidence="1">
    <location>
        <begin position="61"/>
        <end position="89"/>
    </location>
</feature>
<protein>
    <submittedName>
        <fullName evidence="2">AGAP005762-PA-like protein</fullName>
    </submittedName>
</protein>
<dbReference type="EMBL" id="ATLV01024044">
    <property type="status" value="NOT_ANNOTATED_CDS"/>
    <property type="molecule type" value="Genomic_DNA"/>
</dbReference>
<gene>
    <name evidence="2" type="ORF">ZHAS_00018456</name>
</gene>
<dbReference type="EMBL" id="KE525348">
    <property type="protein sequence ID" value="KFB50427.1"/>
    <property type="molecule type" value="Genomic_DNA"/>
</dbReference>
<accession>A0A084WJN3</accession>
<evidence type="ECO:0000313" key="2">
    <source>
        <dbReference type="EMBL" id="KFB50427.1"/>
    </source>
</evidence>
<reference evidence="3" key="2">
    <citation type="submission" date="2020-05" db="UniProtKB">
        <authorList>
            <consortium name="EnsemblMetazoa"/>
        </authorList>
    </citation>
    <scope>IDENTIFICATION</scope>
</reference>
<feature type="compositionally biased region" description="Polar residues" evidence="1">
    <location>
        <begin position="34"/>
        <end position="46"/>
    </location>
</feature>
<reference evidence="2 4" key="1">
    <citation type="journal article" date="2014" name="BMC Genomics">
        <title>Genome sequence of Anopheles sinensis provides insight into genetics basis of mosquito competence for malaria parasites.</title>
        <authorList>
            <person name="Zhou D."/>
            <person name="Zhang D."/>
            <person name="Ding G."/>
            <person name="Shi L."/>
            <person name="Hou Q."/>
            <person name="Ye Y."/>
            <person name="Xu Y."/>
            <person name="Zhou H."/>
            <person name="Xiong C."/>
            <person name="Li S."/>
            <person name="Yu J."/>
            <person name="Hong S."/>
            <person name="Yu X."/>
            <person name="Zou P."/>
            <person name="Chen C."/>
            <person name="Chang X."/>
            <person name="Wang W."/>
            <person name="Lv Y."/>
            <person name="Sun Y."/>
            <person name="Ma L."/>
            <person name="Shen B."/>
            <person name="Zhu C."/>
        </authorList>
    </citation>
    <scope>NUCLEOTIDE SEQUENCE [LARGE SCALE GENOMIC DNA]</scope>
</reference>
<dbReference type="OrthoDB" id="6608749at2759"/>
<dbReference type="AlphaFoldDB" id="A0A084WJN3"/>
<proteinExistence type="predicted"/>
<evidence type="ECO:0000256" key="1">
    <source>
        <dbReference type="SAM" id="MobiDB-lite"/>
    </source>
</evidence>
<name>A0A084WJN3_ANOSI</name>
<evidence type="ECO:0000313" key="3">
    <source>
        <dbReference type="EnsemblMetazoa" id="ASIC018456-PA"/>
    </source>
</evidence>
<organism evidence="2">
    <name type="scientific">Anopheles sinensis</name>
    <name type="common">Mosquito</name>
    <dbReference type="NCBI Taxonomy" id="74873"/>
    <lineage>
        <taxon>Eukaryota</taxon>
        <taxon>Metazoa</taxon>
        <taxon>Ecdysozoa</taxon>
        <taxon>Arthropoda</taxon>
        <taxon>Hexapoda</taxon>
        <taxon>Insecta</taxon>
        <taxon>Pterygota</taxon>
        <taxon>Neoptera</taxon>
        <taxon>Endopterygota</taxon>
        <taxon>Diptera</taxon>
        <taxon>Nematocera</taxon>
        <taxon>Culicoidea</taxon>
        <taxon>Culicidae</taxon>
        <taxon>Anophelinae</taxon>
        <taxon>Anopheles</taxon>
    </lineage>
</organism>
<keyword evidence="4" id="KW-1185">Reference proteome</keyword>
<dbReference type="OMA" id="LRIMWIP"/>
<evidence type="ECO:0000313" key="4">
    <source>
        <dbReference type="Proteomes" id="UP000030765"/>
    </source>
</evidence>
<dbReference type="Proteomes" id="UP000030765">
    <property type="component" value="Unassembled WGS sequence"/>
</dbReference>